<accession>A0A645HA56</accession>
<dbReference type="Gene3D" id="3.30.450.40">
    <property type="match status" value="1"/>
</dbReference>
<gene>
    <name evidence="1" type="ORF">SDC9_180153</name>
</gene>
<evidence type="ECO:0000313" key="1">
    <source>
        <dbReference type="EMBL" id="MPN32673.1"/>
    </source>
</evidence>
<comment type="caution">
    <text evidence="1">The sequence shown here is derived from an EMBL/GenBank/DDBJ whole genome shotgun (WGS) entry which is preliminary data.</text>
</comment>
<name>A0A645HA56_9ZZZZ</name>
<dbReference type="InterPro" id="IPR029016">
    <property type="entry name" value="GAF-like_dom_sf"/>
</dbReference>
<organism evidence="1">
    <name type="scientific">bioreactor metagenome</name>
    <dbReference type="NCBI Taxonomy" id="1076179"/>
    <lineage>
        <taxon>unclassified sequences</taxon>
        <taxon>metagenomes</taxon>
        <taxon>ecological metagenomes</taxon>
    </lineage>
</organism>
<reference evidence="1" key="1">
    <citation type="submission" date="2019-08" db="EMBL/GenBank/DDBJ databases">
        <authorList>
            <person name="Kucharzyk K."/>
            <person name="Murdoch R.W."/>
            <person name="Higgins S."/>
            <person name="Loffler F."/>
        </authorList>
    </citation>
    <scope>NUCLEOTIDE SEQUENCE</scope>
</reference>
<dbReference type="AlphaFoldDB" id="A0A645HA56"/>
<dbReference type="SUPFAM" id="SSF55781">
    <property type="entry name" value="GAF domain-like"/>
    <property type="match status" value="1"/>
</dbReference>
<dbReference type="EMBL" id="VSSQ01084807">
    <property type="protein sequence ID" value="MPN32673.1"/>
    <property type="molecule type" value="Genomic_DNA"/>
</dbReference>
<proteinExistence type="predicted"/>
<protein>
    <recommendedName>
        <fullName evidence="2">IclR-ED domain-containing protein</fullName>
    </recommendedName>
</protein>
<evidence type="ECO:0008006" key="2">
    <source>
        <dbReference type="Google" id="ProtNLM"/>
    </source>
</evidence>
<sequence>MVLLSYMDETRVKHLWLRDNGSSNLLGVSDYREFRKRCAAIAAKGEVVNMSDLPPGGTPEDTVFTMAVPIRCRGAVIAALGICFTAADDPAKAIDGCKRCAERISRLIS</sequence>